<comment type="caution">
    <text evidence="1">The sequence shown here is derived from an EMBL/GenBank/DDBJ whole genome shotgun (WGS) entry which is preliminary data.</text>
</comment>
<dbReference type="Proteomes" id="UP001155840">
    <property type="component" value="Unassembled WGS sequence"/>
</dbReference>
<evidence type="ECO:0000313" key="2">
    <source>
        <dbReference type="Proteomes" id="UP001155840"/>
    </source>
</evidence>
<sequence length="488" mass="54086">MTMTVAEYLAATEVVFCLDTNILIEFRSLAELPWKELAPNATSIRLIVPTKVGTEMDQHKFSSGRLRKRAADFAELARRIEDSGDRPVRLSTPDANIAVTIEFGPLYRTKDLDGERFDLDDPDNRVVAEATVIARDIPDLILLADDSLPIRLARHVGLLHVRPPRTWRRPADGDERDETIADLRRQLGPQPNLVLNFPATADHNRRHDLVSPPDGICEDCVDRIYRTSLALDPEVPRSTLEARYPSARPMSLGAYQIPSITPVGAVSSGMLDRYEQEFDSYRRHLHIWASGLPKILSKPGVIRPIDIEISNEGDRAADKVHLEATLSGPFHFLAIDHFDVALEDLLEVPHVPKPYLTPYFGDGPGLGTPRVDAFYPLDEPDDDDADPSRRISWRCEELRQGVRFTLPCIVVAEKAEAQGALVVTARGAFQAKAVTLTAPLKVSALPHPGPFANYLLDHLALVPLHYRRALAAELSVTGRPCTCAGTQA</sequence>
<dbReference type="EMBL" id="JAANCM010000001">
    <property type="protein sequence ID" value="NHT74212.1"/>
    <property type="molecule type" value="Genomic_DNA"/>
</dbReference>
<evidence type="ECO:0008006" key="3">
    <source>
        <dbReference type="Google" id="ProtNLM"/>
    </source>
</evidence>
<accession>A0AA43ZC74</accession>
<gene>
    <name evidence="1" type="ORF">G8E10_00420</name>
</gene>
<organism evidence="1 2">
    <name type="scientific">Ferranicluibacter rubi</name>
    <dbReference type="NCBI Taxonomy" id="2715133"/>
    <lineage>
        <taxon>Bacteria</taxon>
        <taxon>Pseudomonadati</taxon>
        <taxon>Pseudomonadota</taxon>
        <taxon>Alphaproteobacteria</taxon>
        <taxon>Hyphomicrobiales</taxon>
        <taxon>Rhizobiaceae</taxon>
        <taxon>Ferranicluibacter</taxon>
    </lineage>
</organism>
<protein>
    <recommendedName>
        <fullName evidence="3">PIN domain-containing protein</fullName>
    </recommendedName>
</protein>
<dbReference type="RefSeq" id="WP_092986789.1">
    <property type="nucleotide sequence ID" value="NZ_JAANCM010000001.1"/>
</dbReference>
<name>A0AA43ZC74_9HYPH</name>
<reference evidence="1" key="1">
    <citation type="submission" date="2020-03" db="EMBL/GenBank/DDBJ databases">
        <title>Ferranicluibacter endophyticum gen. nov., sp. nov., a new genus isolated from Rubus ulmifolius Schott. stem.</title>
        <authorList>
            <person name="Roca-Couso R."/>
            <person name="Flores-Felix J.D."/>
            <person name="Igual J.M."/>
            <person name="Rivas R."/>
        </authorList>
    </citation>
    <scope>NUCLEOTIDE SEQUENCE</scope>
    <source>
        <strain evidence="1">CRRU44</strain>
    </source>
</reference>
<dbReference type="AlphaFoldDB" id="A0AA43ZC74"/>
<evidence type="ECO:0000313" key="1">
    <source>
        <dbReference type="EMBL" id="NHT74212.1"/>
    </source>
</evidence>
<proteinExistence type="predicted"/>
<keyword evidence="2" id="KW-1185">Reference proteome</keyword>